<reference evidence="1" key="1">
    <citation type="submission" date="2023-02" db="EMBL/GenBank/DDBJ databases">
        <authorList>
            <person name="Ashton P.M."/>
            <person name="Dallman T."/>
            <person name="Nair S."/>
            <person name="De Pinna E."/>
            <person name="Peters T."/>
            <person name="Grant K."/>
        </authorList>
    </citation>
    <scope>NUCLEOTIDE SEQUENCE</scope>
    <source>
        <strain evidence="1">01103883</strain>
    </source>
</reference>
<proteinExistence type="predicted"/>
<name>A0AAD2V280_YEREN</name>
<protein>
    <submittedName>
        <fullName evidence="1">Uncharacterized protein</fullName>
    </submittedName>
</protein>
<gene>
    <name evidence="1" type="ORF">RSF11_003885</name>
</gene>
<dbReference type="Proteomes" id="UP001182355">
    <property type="component" value="Unassembled WGS sequence"/>
</dbReference>
<comment type="caution">
    <text evidence="1">The sequence shown here is derived from an EMBL/GenBank/DDBJ whole genome shotgun (WGS) entry which is preliminary data.</text>
</comment>
<evidence type="ECO:0000313" key="2">
    <source>
        <dbReference type="Proteomes" id="UP001182355"/>
    </source>
</evidence>
<organism evidence="1 2">
    <name type="scientific">Yersinia enterocolitica</name>
    <dbReference type="NCBI Taxonomy" id="630"/>
    <lineage>
        <taxon>Bacteria</taxon>
        <taxon>Pseudomonadati</taxon>
        <taxon>Pseudomonadota</taxon>
        <taxon>Gammaproteobacteria</taxon>
        <taxon>Enterobacterales</taxon>
        <taxon>Yersiniaceae</taxon>
        <taxon>Yersinia</taxon>
    </lineage>
</organism>
<sequence length="61" mass="6784">MNNNKRPITASLSRSEFIQPSAAVNEAAAIADFCDKQALLRQYCSCPYSPIFIIYANTLNK</sequence>
<accession>A0AAD2V280</accession>
<dbReference type="AlphaFoldDB" id="A0AAD2V280"/>
<dbReference type="RefSeq" id="WP_050158815.1">
    <property type="nucleotide sequence ID" value="NZ_CP107081.1"/>
</dbReference>
<evidence type="ECO:0000313" key="1">
    <source>
        <dbReference type="EMBL" id="ELI8104129.1"/>
    </source>
</evidence>
<dbReference type="EMBL" id="ABNAVX010000030">
    <property type="protein sequence ID" value="ELI8104129.1"/>
    <property type="molecule type" value="Genomic_DNA"/>
</dbReference>